<keyword evidence="2" id="KW-0695">RNA-directed DNA polymerase</keyword>
<keyword evidence="3" id="KW-1185">Reference proteome</keyword>
<protein>
    <submittedName>
        <fullName evidence="2">Reverse transcriptase</fullName>
    </submittedName>
</protein>
<sequence>MIHRKGERIVDQLATLRSRLGKHKGPRDEQWTMDYLCICGRRFCTEKGMKIHRTKMKCLDNSKDHQQRSAQADKTSESQGLEQNHSTEEIQASDPDEKFRQLLNAKK</sequence>
<organism evidence="2 3">
    <name type="scientific">Plakobranchus ocellatus</name>
    <dbReference type="NCBI Taxonomy" id="259542"/>
    <lineage>
        <taxon>Eukaryota</taxon>
        <taxon>Metazoa</taxon>
        <taxon>Spiralia</taxon>
        <taxon>Lophotrochozoa</taxon>
        <taxon>Mollusca</taxon>
        <taxon>Gastropoda</taxon>
        <taxon>Heterobranchia</taxon>
        <taxon>Euthyneura</taxon>
        <taxon>Panpulmonata</taxon>
        <taxon>Sacoglossa</taxon>
        <taxon>Placobranchoidea</taxon>
        <taxon>Plakobranchidae</taxon>
        <taxon>Plakobranchus</taxon>
    </lineage>
</organism>
<reference evidence="2 3" key="1">
    <citation type="journal article" date="2021" name="Elife">
        <title>Chloroplast acquisition without the gene transfer in kleptoplastic sea slugs, Plakobranchus ocellatus.</title>
        <authorList>
            <person name="Maeda T."/>
            <person name="Takahashi S."/>
            <person name="Yoshida T."/>
            <person name="Shimamura S."/>
            <person name="Takaki Y."/>
            <person name="Nagai Y."/>
            <person name="Toyoda A."/>
            <person name="Suzuki Y."/>
            <person name="Arimoto A."/>
            <person name="Ishii H."/>
            <person name="Satoh N."/>
            <person name="Nishiyama T."/>
            <person name="Hasebe M."/>
            <person name="Maruyama T."/>
            <person name="Minagawa J."/>
            <person name="Obokata J."/>
            <person name="Shigenobu S."/>
        </authorList>
    </citation>
    <scope>NUCLEOTIDE SEQUENCE [LARGE SCALE GENOMIC DNA]</scope>
</reference>
<gene>
    <name evidence="2" type="ORF">PoB_003643900</name>
</gene>
<evidence type="ECO:0000256" key="1">
    <source>
        <dbReference type="SAM" id="MobiDB-lite"/>
    </source>
</evidence>
<name>A0AAV4AQ77_9GAST</name>
<comment type="caution">
    <text evidence="2">The sequence shown here is derived from an EMBL/GenBank/DDBJ whole genome shotgun (WGS) entry which is preliminary data.</text>
</comment>
<keyword evidence="2" id="KW-0808">Transferase</keyword>
<dbReference type="GO" id="GO:0003964">
    <property type="term" value="F:RNA-directed DNA polymerase activity"/>
    <property type="evidence" value="ECO:0007669"/>
    <property type="project" value="UniProtKB-KW"/>
</dbReference>
<evidence type="ECO:0000313" key="2">
    <source>
        <dbReference type="EMBL" id="GFO09934.1"/>
    </source>
</evidence>
<evidence type="ECO:0000313" key="3">
    <source>
        <dbReference type="Proteomes" id="UP000735302"/>
    </source>
</evidence>
<dbReference type="AlphaFoldDB" id="A0AAV4AQ77"/>
<proteinExistence type="predicted"/>
<dbReference type="Proteomes" id="UP000735302">
    <property type="component" value="Unassembled WGS sequence"/>
</dbReference>
<keyword evidence="2" id="KW-0548">Nucleotidyltransferase</keyword>
<feature type="compositionally biased region" description="Polar residues" evidence="1">
    <location>
        <begin position="68"/>
        <end position="84"/>
    </location>
</feature>
<accession>A0AAV4AQ77</accession>
<feature type="region of interest" description="Disordered" evidence="1">
    <location>
        <begin position="60"/>
        <end position="107"/>
    </location>
</feature>
<dbReference type="EMBL" id="BLXT01004129">
    <property type="protein sequence ID" value="GFO09934.1"/>
    <property type="molecule type" value="Genomic_DNA"/>
</dbReference>